<keyword evidence="3" id="KW-0804">Transcription</keyword>
<keyword evidence="2" id="KW-0238">DNA-binding</keyword>
<sequence>MSEEASVSRTGMGGRDLDEARALYEDDYTGSGFVAELSDESFAYRYTVVGDENMTLRSSMFLGSIQGSIQPENEYVVSWILGGSGVMDVGRDETELTLGRPAMFPTGRPFAFDFKDYRQSLIHFRAGFLELVAAEHEGALQAPIRFDHTAEPAPAALARWKAVVDETALHILQKAPTTLQMAELTRRTAVTLLDTFPHETTVLPPELLLPRNHRLRQAVDFLHAHAHEPLSTSAVAEEAGLSPRSLQQAFQRQLGVSPTEYLRGIRLDRVRAELANLAPEHSTVAEVAARWGFTNPGRFAGAYVARFGEYPRRTLSR</sequence>
<name>A0AA41XJ63_9MICO</name>
<dbReference type="PROSITE" id="PS01124">
    <property type="entry name" value="HTH_ARAC_FAMILY_2"/>
    <property type="match status" value="1"/>
</dbReference>
<evidence type="ECO:0000313" key="6">
    <source>
        <dbReference type="Proteomes" id="UP001165587"/>
    </source>
</evidence>
<evidence type="ECO:0000256" key="2">
    <source>
        <dbReference type="ARBA" id="ARBA00023125"/>
    </source>
</evidence>
<dbReference type="Proteomes" id="UP001165587">
    <property type="component" value="Unassembled WGS sequence"/>
</dbReference>
<reference evidence="5" key="1">
    <citation type="submission" date="2022-08" db="EMBL/GenBank/DDBJ databases">
        <authorList>
            <person name="Deng Y."/>
            <person name="Han X.-F."/>
            <person name="Zhang Y.-Q."/>
        </authorList>
    </citation>
    <scope>NUCLEOTIDE SEQUENCE</scope>
    <source>
        <strain evidence="5">CPCC 203407</strain>
    </source>
</reference>
<dbReference type="SUPFAM" id="SSF46689">
    <property type="entry name" value="Homeodomain-like"/>
    <property type="match status" value="1"/>
</dbReference>
<organism evidence="5 6">
    <name type="scientific">Herbiconiux oxytropis</name>
    <dbReference type="NCBI Taxonomy" id="2970915"/>
    <lineage>
        <taxon>Bacteria</taxon>
        <taxon>Bacillati</taxon>
        <taxon>Actinomycetota</taxon>
        <taxon>Actinomycetes</taxon>
        <taxon>Micrococcales</taxon>
        <taxon>Microbacteriaceae</taxon>
        <taxon>Herbiconiux</taxon>
    </lineage>
</organism>
<dbReference type="PANTHER" id="PTHR46796">
    <property type="entry name" value="HTH-TYPE TRANSCRIPTIONAL ACTIVATOR RHAS-RELATED"/>
    <property type="match status" value="1"/>
</dbReference>
<dbReference type="RefSeq" id="WP_259530447.1">
    <property type="nucleotide sequence ID" value="NZ_JANLCK010000011.1"/>
</dbReference>
<evidence type="ECO:0000313" key="5">
    <source>
        <dbReference type="EMBL" id="MCS5727455.1"/>
    </source>
</evidence>
<evidence type="ECO:0000256" key="1">
    <source>
        <dbReference type="ARBA" id="ARBA00023015"/>
    </source>
</evidence>
<dbReference type="Pfam" id="PF14525">
    <property type="entry name" value="AraC_binding_2"/>
    <property type="match status" value="1"/>
</dbReference>
<dbReference type="GO" id="GO:0043565">
    <property type="term" value="F:sequence-specific DNA binding"/>
    <property type="evidence" value="ECO:0007669"/>
    <property type="project" value="InterPro"/>
</dbReference>
<keyword evidence="1" id="KW-0805">Transcription regulation</keyword>
<dbReference type="InterPro" id="IPR035418">
    <property type="entry name" value="AraC-bd_2"/>
</dbReference>
<dbReference type="GO" id="GO:0003700">
    <property type="term" value="F:DNA-binding transcription factor activity"/>
    <property type="evidence" value="ECO:0007669"/>
    <property type="project" value="InterPro"/>
</dbReference>
<dbReference type="InterPro" id="IPR009057">
    <property type="entry name" value="Homeodomain-like_sf"/>
</dbReference>
<accession>A0AA41XJ63</accession>
<dbReference type="Pfam" id="PF12833">
    <property type="entry name" value="HTH_18"/>
    <property type="match status" value="1"/>
</dbReference>
<dbReference type="SMART" id="SM00342">
    <property type="entry name" value="HTH_ARAC"/>
    <property type="match status" value="1"/>
</dbReference>
<protein>
    <submittedName>
        <fullName evidence="5">AraC family transcriptional regulator</fullName>
    </submittedName>
</protein>
<dbReference type="EMBL" id="JANLCK010000011">
    <property type="protein sequence ID" value="MCS5727455.1"/>
    <property type="molecule type" value="Genomic_DNA"/>
</dbReference>
<dbReference type="AlphaFoldDB" id="A0AA41XJ63"/>
<dbReference type="Gene3D" id="1.10.10.60">
    <property type="entry name" value="Homeodomain-like"/>
    <property type="match status" value="1"/>
</dbReference>
<proteinExistence type="predicted"/>
<keyword evidence="6" id="KW-1185">Reference proteome</keyword>
<feature type="domain" description="HTH araC/xylS-type" evidence="4">
    <location>
        <begin position="216"/>
        <end position="317"/>
    </location>
</feature>
<dbReference type="InterPro" id="IPR050204">
    <property type="entry name" value="AraC_XylS_family_regulators"/>
</dbReference>
<evidence type="ECO:0000259" key="4">
    <source>
        <dbReference type="PROSITE" id="PS01124"/>
    </source>
</evidence>
<gene>
    <name evidence="5" type="ORF">N1028_16285</name>
</gene>
<dbReference type="InterPro" id="IPR018060">
    <property type="entry name" value="HTH_AraC"/>
</dbReference>
<comment type="caution">
    <text evidence="5">The sequence shown here is derived from an EMBL/GenBank/DDBJ whole genome shotgun (WGS) entry which is preliminary data.</text>
</comment>
<evidence type="ECO:0000256" key="3">
    <source>
        <dbReference type="ARBA" id="ARBA00023163"/>
    </source>
</evidence>